<accession>A0A2T2NV95</accession>
<dbReference type="InterPro" id="IPR039020">
    <property type="entry name" value="PaxB-like"/>
</dbReference>
<feature type="transmembrane region" description="Helical" evidence="6">
    <location>
        <begin position="208"/>
        <end position="233"/>
    </location>
</feature>
<feature type="transmembrane region" description="Helical" evidence="6">
    <location>
        <begin position="150"/>
        <end position="171"/>
    </location>
</feature>
<dbReference type="EMBL" id="KZ678133">
    <property type="protein sequence ID" value="PSN69314.1"/>
    <property type="molecule type" value="Genomic_DNA"/>
</dbReference>
<dbReference type="Proteomes" id="UP000240883">
    <property type="component" value="Unassembled WGS sequence"/>
</dbReference>
<keyword evidence="5 6" id="KW-0472">Membrane</keyword>
<sequence length="251" mass="28883">MPFEVARSYSSAHLIPSTADLALAPPESYFYVQDFLIISCGVLYAICYVSYICRTWSDRYLAGTVYFLSLTMSWELYYAFVTTTTPFERVCFLMWFLVDTMFAGVALFRAEQYRGRKGEVARNLALGVAAGVAAYAKMGGLWPDEREQVTAYWTGLVLQFPIGWGTLGLLMRGETRGQSLEIWLTKYLGCWTAYGVFGWRYVNVPQNWAYVGSWLSLGIIALTMLPETIYPFVYIRMRRRHDKVEYDNDKR</sequence>
<dbReference type="PANTHER" id="PTHR42038">
    <property type="match status" value="1"/>
</dbReference>
<protein>
    <submittedName>
        <fullName evidence="7">Uncharacterized protein</fullName>
    </submittedName>
</protein>
<feature type="transmembrane region" description="Helical" evidence="6">
    <location>
        <begin position="60"/>
        <end position="80"/>
    </location>
</feature>
<feature type="transmembrane region" description="Helical" evidence="6">
    <location>
        <begin position="120"/>
        <end position="138"/>
    </location>
</feature>
<evidence type="ECO:0000256" key="3">
    <source>
        <dbReference type="ARBA" id="ARBA00022692"/>
    </source>
</evidence>
<evidence type="ECO:0000256" key="5">
    <source>
        <dbReference type="ARBA" id="ARBA00023136"/>
    </source>
</evidence>
<dbReference type="GO" id="GO:0016829">
    <property type="term" value="F:lyase activity"/>
    <property type="evidence" value="ECO:0007669"/>
    <property type="project" value="InterPro"/>
</dbReference>
<dbReference type="Pfam" id="PF25129">
    <property type="entry name" value="Pyr4-TMTC"/>
    <property type="match status" value="1"/>
</dbReference>
<feature type="transmembrane region" description="Helical" evidence="6">
    <location>
        <begin position="183"/>
        <end position="202"/>
    </location>
</feature>
<dbReference type="GO" id="GO:0016020">
    <property type="term" value="C:membrane"/>
    <property type="evidence" value="ECO:0007669"/>
    <property type="project" value="UniProtKB-SubCell"/>
</dbReference>
<comment type="similarity">
    <text evidence="2">Belongs to the paxB family.</text>
</comment>
<keyword evidence="3 6" id="KW-0812">Transmembrane</keyword>
<evidence type="ECO:0000256" key="6">
    <source>
        <dbReference type="SAM" id="Phobius"/>
    </source>
</evidence>
<name>A0A2T2NV95_CORCC</name>
<evidence type="ECO:0000313" key="7">
    <source>
        <dbReference type="EMBL" id="PSN69314.1"/>
    </source>
</evidence>
<dbReference type="PANTHER" id="PTHR42038:SF4">
    <property type="entry name" value="INTEGRAL MEMBRANE PROTEIN"/>
    <property type="match status" value="1"/>
</dbReference>
<reference evidence="7 8" key="1">
    <citation type="journal article" date="2018" name="Front. Microbiol.">
        <title>Genome-Wide Analysis of Corynespora cassiicola Leaf Fall Disease Putative Effectors.</title>
        <authorList>
            <person name="Lopez D."/>
            <person name="Ribeiro S."/>
            <person name="Label P."/>
            <person name="Fumanal B."/>
            <person name="Venisse J.S."/>
            <person name="Kohler A."/>
            <person name="de Oliveira R.R."/>
            <person name="Labutti K."/>
            <person name="Lipzen A."/>
            <person name="Lail K."/>
            <person name="Bauer D."/>
            <person name="Ohm R.A."/>
            <person name="Barry K.W."/>
            <person name="Spatafora J."/>
            <person name="Grigoriev I.V."/>
            <person name="Martin F.M."/>
            <person name="Pujade-Renaud V."/>
        </authorList>
    </citation>
    <scope>NUCLEOTIDE SEQUENCE [LARGE SCALE GENOMIC DNA]</scope>
    <source>
        <strain evidence="7 8">Philippines</strain>
    </source>
</reference>
<comment type="subcellular location">
    <subcellularLocation>
        <location evidence="1">Membrane</location>
        <topology evidence="1">Multi-pass membrane protein</topology>
    </subcellularLocation>
</comment>
<evidence type="ECO:0000256" key="4">
    <source>
        <dbReference type="ARBA" id="ARBA00022989"/>
    </source>
</evidence>
<gene>
    <name evidence="7" type="ORF">BS50DRAFT_339420</name>
</gene>
<feature type="transmembrane region" description="Helical" evidence="6">
    <location>
        <begin position="35"/>
        <end position="53"/>
    </location>
</feature>
<keyword evidence="8" id="KW-1185">Reference proteome</keyword>
<organism evidence="7 8">
    <name type="scientific">Corynespora cassiicola Philippines</name>
    <dbReference type="NCBI Taxonomy" id="1448308"/>
    <lineage>
        <taxon>Eukaryota</taxon>
        <taxon>Fungi</taxon>
        <taxon>Dikarya</taxon>
        <taxon>Ascomycota</taxon>
        <taxon>Pezizomycotina</taxon>
        <taxon>Dothideomycetes</taxon>
        <taxon>Pleosporomycetidae</taxon>
        <taxon>Pleosporales</taxon>
        <taxon>Corynesporascaceae</taxon>
        <taxon>Corynespora</taxon>
    </lineage>
</organism>
<dbReference type="AlphaFoldDB" id="A0A2T2NV95"/>
<dbReference type="OrthoDB" id="5294024at2759"/>
<feature type="transmembrane region" description="Helical" evidence="6">
    <location>
        <begin position="92"/>
        <end position="108"/>
    </location>
</feature>
<proteinExistence type="inferred from homology"/>
<evidence type="ECO:0000256" key="2">
    <source>
        <dbReference type="ARBA" id="ARBA00006757"/>
    </source>
</evidence>
<keyword evidence="4 6" id="KW-1133">Transmembrane helix</keyword>
<evidence type="ECO:0000256" key="1">
    <source>
        <dbReference type="ARBA" id="ARBA00004141"/>
    </source>
</evidence>
<evidence type="ECO:0000313" key="8">
    <source>
        <dbReference type="Proteomes" id="UP000240883"/>
    </source>
</evidence>